<proteinExistence type="predicted"/>
<evidence type="ECO:0008006" key="4">
    <source>
        <dbReference type="Google" id="ProtNLM"/>
    </source>
</evidence>
<organism evidence="2 3">
    <name type="scientific">Nitratireductor thuwali</name>
    <dbReference type="NCBI Taxonomy" id="2267699"/>
    <lineage>
        <taxon>Bacteria</taxon>
        <taxon>Pseudomonadati</taxon>
        <taxon>Pseudomonadota</taxon>
        <taxon>Alphaproteobacteria</taxon>
        <taxon>Hyphomicrobiales</taxon>
        <taxon>Phyllobacteriaceae</taxon>
        <taxon>Nitratireductor</taxon>
    </lineage>
</organism>
<feature type="region of interest" description="Disordered" evidence="1">
    <location>
        <begin position="1"/>
        <end position="25"/>
    </location>
</feature>
<keyword evidence="3" id="KW-1185">Reference proteome</keyword>
<dbReference type="Pfam" id="PF13770">
    <property type="entry name" value="DUF4169"/>
    <property type="match status" value="1"/>
</dbReference>
<dbReference type="Proteomes" id="UP001342418">
    <property type="component" value="Chromosome"/>
</dbReference>
<evidence type="ECO:0000313" key="3">
    <source>
        <dbReference type="Proteomes" id="UP001342418"/>
    </source>
</evidence>
<gene>
    <name evidence="2" type="ORF">NTH_00550</name>
</gene>
<dbReference type="InterPro" id="IPR025227">
    <property type="entry name" value="DUF4169"/>
</dbReference>
<feature type="compositionally biased region" description="Basic and acidic residues" evidence="1">
    <location>
        <begin position="14"/>
        <end position="25"/>
    </location>
</feature>
<sequence length="60" mass="7131">MGDIVNLRRKRKEKAQADKRVTAEENRARFGRTRAARNKERMKALIETARLDAHRREPEE</sequence>
<accession>A0ABY5MHC4</accession>
<name>A0ABY5MHC4_9HYPH</name>
<evidence type="ECO:0000313" key="2">
    <source>
        <dbReference type="EMBL" id="UUP16108.1"/>
    </source>
</evidence>
<protein>
    <recommendedName>
        <fullName evidence="4">DUF4169 domain-containing protein</fullName>
    </recommendedName>
</protein>
<dbReference type="EMBL" id="CP030941">
    <property type="protein sequence ID" value="UUP16108.1"/>
    <property type="molecule type" value="Genomic_DNA"/>
</dbReference>
<evidence type="ECO:0000256" key="1">
    <source>
        <dbReference type="SAM" id="MobiDB-lite"/>
    </source>
</evidence>
<reference evidence="2 3" key="1">
    <citation type="submission" date="2018-07" db="EMBL/GenBank/DDBJ databases">
        <title>Genome sequence of Nitratireductor thuwali#1536.</title>
        <authorList>
            <person name="Michoud G."/>
            <person name="Merlino G."/>
            <person name="Sefrji F.O."/>
            <person name="Daffonchio D."/>
        </authorList>
    </citation>
    <scope>NUCLEOTIDE SEQUENCE [LARGE SCALE GENOMIC DNA]</scope>
    <source>
        <strain evidence="3">Nit1536</strain>
    </source>
</reference>
<dbReference type="RefSeq" id="WP_338528559.1">
    <property type="nucleotide sequence ID" value="NZ_CP030941.1"/>
</dbReference>